<accession>A0A8E2F732</accession>
<evidence type="ECO:0000256" key="5">
    <source>
        <dbReference type="ARBA" id="ARBA00023136"/>
    </source>
</evidence>
<evidence type="ECO:0000256" key="3">
    <source>
        <dbReference type="ARBA" id="ARBA00022692"/>
    </source>
</evidence>
<proteinExistence type="predicted"/>
<feature type="transmembrane region" description="Helical" evidence="7">
    <location>
        <begin position="80"/>
        <end position="104"/>
    </location>
</feature>
<dbReference type="EMBL" id="KV748992">
    <property type="protein sequence ID" value="OCL11755.1"/>
    <property type="molecule type" value="Genomic_DNA"/>
</dbReference>
<dbReference type="PIRSF" id="PIRSF006060">
    <property type="entry name" value="AA_transporter"/>
    <property type="match status" value="1"/>
</dbReference>
<name>A0A8E2F732_9PEZI</name>
<keyword evidence="4 7" id="KW-1133">Transmembrane helix</keyword>
<evidence type="ECO:0000256" key="7">
    <source>
        <dbReference type="SAM" id="Phobius"/>
    </source>
</evidence>
<evidence type="ECO:0000256" key="4">
    <source>
        <dbReference type="ARBA" id="ARBA00022989"/>
    </source>
</evidence>
<feature type="transmembrane region" description="Helical" evidence="7">
    <location>
        <begin position="248"/>
        <end position="269"/>
    </location>
</feature>
<evidence type="ECO:0000256" key="6">
    <source>
        <dbReference type="SAM" id="MobiDB-lite"/>
    </source>
</evidence>
<dbReference type="InterPro" id="IPR002293">
    <property type="entry name" value="AA/rel_permease1"/>
</dbReference>
<gene>
    <name evidence="8" type="ORF">AOQ84DRAFT_313353</name>
</gene>
<feature type="transmembrane region" description="Helical" evidence="7">
    <location>
        <begin position="389"/>
        <end position="409"/>
    </location>
</feature>
<dbReference type="Pfam" id="PF13520">
    <property type="entry name" value="AA_permease_2"/>
    <property type="match status" value="1"/>
</dbReference>
<dbReference type="Proteomes" id="UP000250140">
    <property type="component" value="Unassembled WGS sequence"/>
</dbReference>
<feature type="transmembrane region" description="Helical" evidence="7">
    <location>
        <begin position="339"/>
        <end position="363"/>
    </location>
</feature>
<feature type="transmembrane region" description="Helical" evidence="7">
    <location>
        <begin position="136"/>
        <end position="160"/>
    </location>
</feature>
<feature type="region of interest" description="Disordered" evidence="6">
    <location>
        <begin position="1"/>
        <end position="39"/>
    </location>
</feature>
<dbReference type="GO" id="GO:0016020">
    <property type="term" value="C:membrane"/>
    <property type="evidence" value="ECO:0007669"/>
    <property type="project" value="UniProtKB-SubCell"/>
</dbReference>
<reference evidence="8 9" key="1">
    <citation type="journal article" date="2016" name="Nat. Commun.">
        <title>Ectomycorrhizal ecology is imprinted in the genome of the dominant symbiotic fungus Cenococcum geophilum.</title>
        <authorList>
            <consortium name="DOE Joint Genome Institute"/>
            <person name="Peter M."/>
            <person name="Kohler A."/>
            <person name="Ohm R.A."/>
            <person name="Kuo A."/>
            <person name="Krutzmann J."/>
            <person name="Morin E."/>
            <person name="Arend M."/>
            <person name="Barry K.W."/>
            <person name="Binder M."/>
            <person name="Choi C."/>
            <person name="Clum A."/>
            <person name="Copeland A."/>
            <person name="Grisel N."/>
            <person name="Haridas S."/>
            <person name="Kipfer T."/>
            <person name="LaButti K."/>
            <person name="Lindquist E."/>
            <person name="Lipzen A."/>
            <person name="Maire R."/>
            <person name="Meier B."/>
            <person name="Mihaltcheva S."/>
            <person name="Molinier V."/>
            <person name="Murat C."/>
            <person name="Poggeler S."/>
            <person name="Quandt C.A."/>
            <person name="Sperisen C."/>
            <person name="Tritt A."/>
            <person name="Tisserant E."/>
            <person name="Crous P.W."/>
            <person name="Henrissat B."/>
            <person name="Nehls U."/>
            <person name="Egli S."/>
            <person name="Spatafora J.W."/>
            <person name="Grigoriev I.V."/>
            <person name="Martin F.M."/>
        </authorList>
    </citation>
    <scope>NUCLEOTIDE SEQUENCE [LARGE SCALE GENOMIC DNA]</scope>
    <source>
        <strain evidence="8 9">CBS 207.34</strain>
    </source>
</reference>
<feature type="transmembrane region" description="Helical" evidence="7">
    <location>
        <begin position="54"/>
        <end position="74"/>
    </location>
</feature>
<comment type="subcellular location">
    <subcellularLocation>
        <location evidence="1">Membrane</location>
        <topology evidence="1">Multi-pass membrane protein</topology>
    </subcellularLocation>
</comment>
<feature type="transmembrane region" description="Helical" evidence="7">
    <location>
        <begin position="290"/>
        <end position="319"/>
    </location>
</feature>
<dbReference type="OrthoDB" id="3257095at2759"/>
<evidence type="ECO:0000313" key="9">
    <source>
        <dbReference type="Proteomes" id="UP000250140"/>
    </source>
</evidence>
<dbReference type="AlphaFoldDB" id="A0A8E2F732"/>
<dbReference type="PANTHER" id="PTHR45649:SF2">
    <property type="entry name" value="ACID PERMEASE, PUTATIVE-RELATED"/>
    <property type="match status" value="1"/>
</dbReference>
<dbReference type="PANTHER" id="PTHR45649">
    <property type="entry name" value="AMINO-ACID PERMEASE BAT1"/>
    <property type="match status" value="1"/>
</dbReference>
<keyword evidence="5 7" id="KW-0472">Membrane</keyword>
<keyword evidence="9" id="KW-1185">Reference proteome</keyword>
<keyword evidence="2" id="KW-0813">Transport</keyword>
<feature type="compositionally biased region" description="Basic and acidic residues" evidence="6">
    <location>
        <begin position="1"/>
        <end position="21"/>
    </location>
</feature>
<feature type="transmembrane region" description="Helical" evidence="7">
    <location>
        <begin position="461"/>
        <end position="481"/>
    </location>
</feature>
<dbReference type="Gene3D" id="1.20.1740.10">
    <property type="entry name" value="Amino acid/polyamine transporter I"/>
    <property type="match status" value="1"/>
</dbReference>
<organism evidence="8 9">
    <name type="scientific">Glonium stellatum</name>
    <dbReference type="NCBI Taxonomy" id="574774"/>
    <lineage>
        <taxon>Eukaryota</taxon>
        <taxon>Fungi</taxon>
        <taxon>Dikarya</taxon>
        <taxon>Ascomycota</taxon>
        <taxon>Pezizomycotina</taxon>
        <taxon>Dothideomycetes</taxon>
        <taxon>Pleosporomycetidae</taxon>
        <taxon>Gloniales</taxon>
        <taxon>Gloniaceae</taxon>
        <taxon>Glonium</taxon>
    </lineage>
</organism>
<protein>
    <submittedName>
        <fullName evidence="8">Amino acid transporter</fullName>
    </submittedName>
</protein>
<sequence>MEQSKELDVDVRRSPSSHDAELADFDALPQEKKGTKEDQQNMWRMGKVQELRRNFRFITMFGFSMILMATWEVALGVSTIGLLNGGTAGLIWMFFITWMGFLAVNTSMAEMGSMAPTSGGQYHWVSEFAPREHQQFLSYVIGWLCVLAWQASAAATSFMAGTMIQGLLVLNYPGYVFERWHGTLLVFAVAGFAVLFNTVLAKKLPLIEGVVLVIHLFGFFAILVPLWVLGPRGDARTVFTEFSNFTGWNSAGTATIVGVLGAILPLLGGDAPVHLSEELRDASATLPKTMIFSTFANGLLGWIMIISFCFCLGDLTAAISTPTGYAFIEVFYNATGSYAGTNAMCSLVIFMSIFCNLSIVATASRQLYSFARDQGVPFSKWLSYVPPRWDVPLPAILFSFIVSCLLSLINIGSTIAFNIINSISVAALLSSYMVSIGCIIAKRLRGEPMLPSKFVLGKWGLPLNIVSMVFLAFLFVMSFWPTGPRPNAAGMNWSILVYGVIIVVSLIYFYFRGRHVYAGPVEYVRKSA</sequence>
<dbReference type="GO" id="GO:0022857">
    <property type="term" value="F:transmembrane transporter activity"/>
    <property type="evidence" value="ECO:0007669"/>
    <property type="project" value="InterPro"/>
</dbReference>
<evidence type="ECO:0000256" key="2">
    <source>
        <dbReference type="ARBA" id="ARBA00022448"/>
    </source>
</evidence>
<feature type="compositionally biased region" description="Basic and acidic residues" evidence="6">
    <location>
        <begin position="29"/>
        <end position="39"/>
    </location>
</feature>
<evidence type="ECO:0000256" key="1">
    <source>
        <dbReference type="ARBA" id="ARBA00004141"/>
    </source>
</evidence>
<evidence type="ECO:0000313" key="8">
    <source>
        <dbReference type="EMBL" id="OCL11755.1"/>
    </source>
</evidence>
<feature type="transmembrane region" description="Helical" evidence="7">
    <location>
        <begin position="206"/>
        <end position="228"/>
    </location>
</feature>
<keyword evidence="3 7" id="KW-0812">Transmembrane</keyword>
<feature type="transmembrane region" description="Helical" evidence="7">
    <location>
        <begin position="415"/>
        <end position="440"/>
    </location>
</feature>
<feature type="transmembrane region" description="Helical" evidence="7">
    <location>
        <begin position="180"/>
        <end position="199"/>
    </location>
</feature>
<feature type="transmembrane region" description="Helical" evidence="7">
    <location>
        <begin position="493"/>
        <end position="511"/>
    </location>
</feature>